<dbReference type="SMART" id="SM01392">
    <property type="entry name" value="MAGE_N"/>
    <property type="match status" value="1"/>
</dbReference>
<feature type="compositionally biased region" description="Low complexity" evidence="1">
    <location>
        <begin position="67"/>
        <end position="83"/>
    </location>
</feature>
<evidence type="ECO:0000256" key="1">
    <source>
        <dbReference type="SAM" id="MobiDB-lite"/>
    </source>
</evidence>
<dbReference type="FunFam" id="1.10.10.1210:FF:000001">
    <property type="entry name" value="melanoma-associated antigen D1"/>
    <property type="match status" value="1"/>
</dbReference>
<accession>A0A2Y9EA73</accession>
<organism evidence="3 4">
    <name type="scientific">Trichechus manatus latirostris</name>
    <name type="common">Florida manatee</name>
    <dbReference type="NCBI Taxonomy" id="127582"/>
    <lineage>
        <taxon>Eukaryota</taxon>
        <taxon>Metazoa</taxon>
        <taxon>Chordata</taxon>
        <taxon>Craniata</taxon>
        <taxon>Vertebrata</taxon>
        <taxon>Euteleostomi</taxon>
        <taxon>Mammalia</taxon>
        <taxon>Eutheria</taxon>
        <taxon>Afrotheria</taxon>
        <taxon>Sirenia</taxon>
        <taxon>Trichechidae</taxon>
        <taxon>Trichechus</taxon>
    </lineage>
</organism>
<dbReference type="PANTHER" id="PTHR11736">
    <property type="entry name" value="MELANOMA-ASSOCIATED ANTIGEN MAGE ANTIGEN"/>
    <property type="match status" value="1"/>
</dbReference>
<dbReference type="KEGG" id="tmu:101342302"/>
<feature type="region of interest" description="Disordered" evidence="1">
    <location>
        <begin position="1"/>
        <end position="108"/>
    </location>
</feature>
<reference evidence="4" key="1">
    <citation type="submission" date="2025-08" db="UniProtKB">
        <authorList>
            <consortium name="RefSeq"/>
        </authorList>
    </citation>
    <scope>IDENTIFICATION</scope>
</reference>
<name>A0A2Y9EA73_TRIMA</name>
<dbReference type="AlphaFoldDB" id="A0A2Y9EA73"/>
<dbReference type="InterPro" id="IPR037445">
    <property type="entry name" value="MAGE"/>
</dbReference>
<dbReference type="FunCoup" id="A0A2Y9EA73">
    <property type="interactions" value="143"/>
</dbReference>
<dbReference type="GO" id="GO:0005634">
    <property type="term" value="C:nucleus"/>
    <property type="evidence" value="ECO:0007669"/>
    <property type="project" value="TreeGrafter"/>
</dbReference>
<evidence type="ECO:0000313" key="3">
    <source>
        <dbReference type="Proteomes" id="UP000248480"/>
    </source>
</evidence>
<feature type="compositionally biased region" description="Low complexity" evidence="1">
    <location>
        <begin position="38"/>
        <end position="54"/>
    </location>
</feature>
<protein>
    <submittedName>
        <fullName evidence="4">Melanoma-associated antigen B2-like</fullName>
    </submittedName>
</protein>
<keyword evidence="3" id="KW-1185">Reference proteome</keyword>
<dbReference type="InterPro" id="IPR021072">
    <property type="entry name" value="MAGE_N"/>
</dbReference>
<evidence type="ECO:0000259" key="2">
    <source>
        <dbReference type="PROSITE" id="PS50838"/>
    </source>
</evidence>
<dbReference type="Gene3D" id="1.10.10.1210">
    <property type="entry name" value="MAGE homology domain, winged helix WH2 motif"/>
    <property type="match status" value="1"/>
</dbReference>
<gene>
    <name evidence="4" type="primary">LOC101342302</name>
</gene>
<dbReference type="InterPro" id="IPR041899">
    <property type="entry name" value="MAGE_WH2"/>
</dbReference>
<sequence>MPRGQKSKQCAHEKRRQARGDAHSVQGDQATAAEEEGSPSSSSPRFGGSPQSSPAACIPQGPQRAPSTTTAAAGASGTRAGRGAKSHGEGAPSSSEAPAPTERSQRDPLTRRVIMLLQFLLYKYKMKEPITKGEMMKIINRRYKEHFPEILRRASEHMELVFGLDLKEADSKGQSYALVSKLEITKEENMIGGRGFPKNGLLMSLLGMIYTNGNWATEEEMWEFLNMLGIYDGKRPIIFGEPRKFLTKDSVQKKYLEYRQVPNSDPPHYEFLWGPRAQSEASKTKILEFLAKINVTDPSASKAVYEEIWRDEKGRAAGREWAGAGPNARAWARFQGKSSRSSHP</sequence>
<dbReference type="GO" id="GO:0000122">
    <property type="term" value="P:negative regulation of transcription by RNA polymerase II"/>
    <property type="evidence" value="ECO:0007669"/>
    <property type="project" value="TreeGrafter"/>
</dbReference>
<dbReference type="RefSeq" id="XP_004390007.1">
    <property type="nucleotide sequence ID" value="XM_004389950.1"/>
</dbReference>
<dbReference type="PROSITE" id="PS50838">
    <property type="entry name" value="MAGE"/>
    <property type="match status" value="1"/>
</dbReference>
<dbReference type="OrthoDB" id="205198at2759"/>
<dbReference type="InterPro" id="IPR041898">
    <property type="entry name" value="MAGE_WH1"/>
</dbReference>
<dbReference type="Pfam" id="PF01454">
    <property type="entry name" value="MAGE"/>
    <property type="match status" value="1"/>
</dbReference>
<dbReference type="FunFam" id="1.10.10.1200:FF:000007">
    <property type="entry name" value="Melanoma-associated antigen C2"/>
    <property type="match status" value="1"/>
</dbReference>
<evidence type="ECO:0000313" key="4">
    <source>
        <dbReference type="RefSeq" id="XP_004390007.1"/>
    </source>
</evidence>
<dbReference type="InParanoid" id="A0A2Y9EA73"/>
<dbReference type="Gene3D" id="1.10.10.1200">
    <property type="entry name" value="MAGE homology domain, winged helix WH1 motif"/>
    <property type="match status" value="1"/>
</dbReference>
<dbReference type="SMART" id="SM01373">
    <property type="entry name" value="MAGE"/>
    <property type="match status" value="1"/>
</dbReference>
<dbReference type="PANTHER" id="PTHR11736:SF164">
    <property type="entry name" value="MELANOMA-ASSOCIATED ANTIGEN B1"/>
    <property type="match status" value="1"/>
</dbReference>
<dbReference type="STRING" id="127582.A0A2Y9EA73"/>
<proteinExistence type="predicted"/>
<dbReference type="GeneID" id="101342302"/>
<dbReference type="Proteomes" id="UP000248480">
    <property type="component" value="Unplaced"/>
</dbReference>
<dbReference type="Pfam" id="PF12440">
    <property type="entry name" value="MAGE_N"/>
    <property type="match status" value="1"/>
</dbReference>
<dbReference type="InterPro" id="IPR002190">
    <property type="entry name" value="MHD_dom"/>
</dbReference>
<feature type="domain" description="MAGE" evidence="2">
    <location>
        <begin position="109"/>
        <end position="308"/>
    </location>
</feature>